<organism evidence="1 2">
    <name type="scientific">Nocardioides simplex</name>
    <name type="common">Arthrobacter simplex</name>
    <dbReference type="NCBI Taxonomy" id="2045"/>
    <lineage>
        <taxon>Bacteria</taxon>
        <taxon>Bacillati</taxon>
        <taxon>Actinomycetota</taxon>
        <taxon>Actinomycetes</taxon>
        <taxon>Propionibacteriales</taxon>
        <taxon>Nocardioidaceae</taxon>
        <taxon>Pimelobacter</taxon>
    </lineage>
</organism>
<dbReference type="AlphaFoldDB" id="A0A7J5DZM6"/>
<reference evidence="1 2" key="1">
    <citation type="submission" date="2019-09" db="EMBL/GenBank/DDBJ databases">
        <title>Pimelobacter sp. isolated from Paulinella.</title>
        <authorList>
            <person name="Jeong S.E."/>
        </authorList>
    </citation>
    <scope>NUCLEOTIDE SEQUENCE [LARGE SCALE GENOMIC DNA]</scope>
    <source>
        <strain evidence="1 2">Pch-N</strain>
    </source>
</reference>
<dbReference type="RefSeq" id="WP_151578834.1">
    <property type="nucleotide sequence ID" value="NZ_WBVM01000001.1"/>
</dbReference>
<evidence type="ECO:0000313" key="1">
    <source>
        <dbReference type="EMBL" id="KAB2811343.1"/>
    </source>
</evidence>
<sequence length="193" mass="20883">MSALVELDRAQLEDLLAELHERLVARGVTAGVYVVGGAAIALTVAARRVTVDVDAIATDQVVYDEATAIARRHGLPPRWLNAGAAPWVPPREVTPPRRIGLTVDYAPPEHLLAMKMVAMRERDYPDIALLATALGLEDAEPELFARVLREAYGDEATLEMALGVPRSGDLATEVEAVARSTVRIVRHLRTPPG</sequence>
<dbReference type="Proteomes" id="UP000449906">
    <property type="component" value="Unassembled WGS sequence"/>
</dbReference>
<proteinExistence type="predicted"/>
<accession>A0A7J5DZM6</accession>
<gene>
    <name evidence="1" type="ORF">F9L07_05415</name>
</gene>
<comment type="caution">
    <text evidence="1">The sequence shown here is derived from an EMBL/GenBank/DDBJ whole genome shotgun (WGS) entry which is preliminary data.</text>
</comment>
<evidence type="ECO:0008006" key="3">
    <source>
        <dbReference type="Google" id="ProtNLM"/>
    </source>
</evidence>
<evidence type="ECO:0000313" key="2">
    <source>
        <dbReference type="Proteomes" id="UP000449906"/>
    </source>
</evidence>
<name>A0A7J5DZM6_NOCSI</name>
<dbReference type="EMBL" id="WBVM01000001">
    <property type="protein sequence ID" value="KAB2811343.1"/>
    <property type="molecule type" value="Genomic_DNA"/>
</dbReference>
<protein>
    <recommendedName>
        <fullName evidence="3">Nucleotidyl transferase AbiEii/AbiGii toxin family protein</fullName>
    </recommendedName>
</protein>